<feature type="transmembrane region" description="Helical" evidence="1">
    <location>
        <begin position="90"/>
        <end position="110"/>
    </location>
</feature>
<evidence type="ECO:0000313" key="5">
    <source>
        <dbReference type="Proteomes" id="UP000029723"/>
    </source>
</evidence>
<accession>A0A098YN30</accession>
<dbReference type="InterPro" id="IPR032508">
    <property type="entry name" value="FecR_C"/>
</dbReference>
<evidence type="ECO:0000256" key="1">
    <source>
        <dbReference type="SAM" id="Phobius"/>
    </source>
</evidence>
<dbReference type="Gene3D" id="2.60.120.1440">
    <property type="match status" value="1"/>
</dbReference>
<dbReference type="PANTHER" id="PTHR30273">
    <property type="entry name" value="PERIPLASMIC SIGNAL SENSOR AND SIGMA FACTOR ACTIVATOR FECR-RELATED"/>
    <property type="match status" value="1"/>
</dbReference>
<dbReference type="AlphaFoldDB" id="A0A098YN30"/>
<feature type="domain" description="FecR protein" evidence="2">
    <location>
        <begin position="129"/>
        <end position="219"/>
    </location>
</feature>
<feature type="domain" description="Protein FecR C-terminal" evidence="3">
    <location>
        <begin position="267"/>
        <end position="335"/>
    </location>
</feature>
<sequence length="337" mass="38814">MKYRDAIIKYFFHHNVSNRTKKRVFRYLADERILAEKDDTMQKIWDDTRHATLHDDELDIALMQVENNLSLVSDNATKAAGAVMRPRWRILAASWLIAVMAMSFSAYWYIQTSKKAEQVEQVEFLEAMTDYGQKKNIVLPDGSRVWLNAGSTLIYPTAFVQKTRKVFLSGEGFFEVTKKSSPFVVTTRCLQTKVLGTSFNVKSYVGEDAVTVTLKTGKVVVAVHDRFHDGTHFLVPNEQLVYVPSTGKVVVQQVGDEMSDAWRKSKLQLTDVSLKEALRQIERMYNVKCHLLNGRYAQQRIRAHFNQNEKLENVLYVIKRLIPGIAYRVEGNDIYFE</sequence>
<proteinExistence type="predicted"/>
<organism evidence="4 5">
    <name type="scientific">Hoylesella timonensis S9-PR14</name>
    <dbReference type="NCBI Taxonomy" id="1401062"/>
    <lineage>
        <taxon>Bacteria</taxon>
        <taxon>Pseudomonadati</taxon>
        <taxon>Bacteroidota</taxon>
        <taxon>Bacteroidia</taxon>
        <taxon>Bacteroidales</taxon>
        <taxon>Prevotellaceae</taxon>
        <taxon>Hoylesella</taxon>
    </lineage>
</organism>
<dbReference type="GO" id="GO:0016989">
    <property type="term" value="F:sigma factor antagonist activity"/>
    <property type="evidence" value="ECO:0007669"/>
    <property type="project" value="TreeGrafter"/>
</dbReference>
<dbReference type="InterPro" id="IPR012373">
    <property type="entry name" value="Ferrdict_sens_TM"/>
</dbReference>
<reference evidence="4 5" key="1">
    <citation type="submission" date="2014-07" db="EMBL/GenBank/DDBJ databases">
        <authorList>
            <person name="McCorrison J."/>
            <person name="Sanka R."/>
            <person name="Torralba M."/>
            <person name="Gillis M."/>
            <person name="Haft D.H."/>
            <person name="Methe B."/>
            <person name="Sutton G."/>
            <person name="Nelson K.E."/>
        </authorList>
    </citation>
    <scope>NUCLEOTIDE SEQUENCE [LARGE SCALE GENOMIC DNA]</scope>
    <source>
        <strain evidence="4 5">S9-PR14</strain>
    </source>
</reference>
<dbReference type="Gene3D" id="3.55.50.30">
    <property type="match status" value="1"/>
</dbReference>
<dbReference type="InterPro" id="IPR006860">
    <property type="entry name" value="FecR"/>
</dbReference>
<evidence type="ECO:0000259" key="2">
    <source>
        <dbReference type="Pfam" id="PF04773"/>
    </source>
</evidence>
<name>A0A098YN30_9BACT</name>
<dbReference type="Pfam" id="PF16344">
    <property type="entry name" value="FecR_C"/>
    <property type="match status" value="1"/>
</dbReference>
<dbReference type="RefSeq" id="WP_036929975.1">
    <property type="nucleotide sequence ID" value="NZ_JRPQ01000278.1"/>
</dbReference>
<protein>
    <recommendedName>
        <fullName evidence="6">Iron dicitrate transport regulator FecR</fullName>
    </recommendedName>
</protein>
<dbReference type="PIRSF" id="PIRSF018266">
    <property type="entry name" value="FecR"/>
    <property type="match status" value="1"/>
</dbReference>
<dbReference type="OrthoDB" id="650093at2"/>
<keyword evidence="1" id="KW-0812">Transmembrane</keyword>
<comment type="caution">
    <text evidence="4">The sequence shown here is derived from an EMBL/GenBank/DDBJ whole genome shotgun (WGS) entry which is preliminary data.</text>
</comment>
<dbReference type="Pfam" id="PF04773">
    <property type="entry name" value="FecR"/>
    <property type="match status" value="1"/>
</dbReference>
<dbReference type="Proteomes" id="UP000029723">
    <property type="component" value="Unassembled WGS sequence"/>
</dbReference>
<evidence type="ECO:0000313" key="4">
    <source>
        <dbReference type="EMBL" id="KGI20766.1"/>
    </source>
</evidence>
<dbReference type="EMBL" id="JRPQ01000278">
    <property type="protein sequence ID" value="KGI20766.1"/>
    <property type="molecule type" value="Genomic_DNA"/>
</dbReference>
<evidence type="ECO:0008006" key="6">
    <source>
        <dbReference type="Google" id="ProtNLM"/>
    </source>
</evidence>
<keyword evidence="1" id="KW-1133">Transmembrane helix</keyword>
<dbReference type="PANTHER" id="PTHR30273:SF2">
    <property type="entry name" value="PROTEIN FECR"/>
    <property type="match status" value="1"/>
</dbReference>
<keyword evidence="1" id="KW-0472">Membrane</keyword>
<gene>
    <name evidence="4" type="ORF">HMPREF9304_14065</name>
</gene>
<evidence type="ECO:0000259" key="3">
    <source>
        <dbReference type="Pfam" id="PF16344"/>
    </source>
</evidence>